<protein>
    <submittedName>
        <fullName evidence="1">Uncharacterized protein</fullName>
    </submittedName>
</protein>
<comment type="caution">
    <text evidence="1">The sequence shown here is derived from an EMBL/GenBank/DDBJ whole genome shotgun (WGS) entry which is preliminary data.</text>
</comment>
<sequence>MMLERLSLLLYLTMQPNLFDQLNTLIYKLLHHHQYLYFESIGREVIYLPMFVLQLEKKE</sequence>
<gene>
    <name evidence="1" type="ORF">SDC9_88768</name>
</gene>
<evidence type="ECO:0000313" key="1">
    <source>
        <dbReference type="EMBL" id="MPM42106.1"/>
    </source>
</evidence>
<reference evidence="1" key="1">
    <citation type="submission" date="2019-08" db="EMBL/GenBank/DDBJ databases">
        <authorList>
            <person name="Kucharzyk K."/>
            <person name="Murdoch R.W."/>
            <person name="Higgins S."/>
            <person name="Loffler F."/>
        </authorList>
    </citation>
    <scope>NUCLEOTIDE SEQUENCE</scope>
</reference>
<dbReference type="AlphaFoldDB" id="A0A644ZMW5"/>
<proteinExistence type="predicted"/>
<dbReference type="EMBL" id="VSSQ01009602">
    <property type="protein sequence ID" value="MPM42106.1"/>
    <property type="molecule type" value="Genomic_DNA"/>
</dbReference>
<organism evidence="1">
    <name type="scientific">bioreactor metagenome</name>
    <dbReference type="NCBI Taxonomy" id="1076179"/>
    <lineage>
        <taxon>unclassified sequences</taxon>
        <taxon>metagenomes</taxon>
        <taxon>ecological metagenomes</taxon>
    </lineage>
</organism>
<name>A0A644ZMW5_9ZZZZ</name>
<accession>A0A644ZMW5</accession>